<organism evidence="2 3">
    <name type="scientific">Pleuronectes platessa</name>
    <name type="common">European plaice</name>
    <dbReference type="NCBI Taxonomy" id="8262"/>
    <lineage>
        <taxon>Eukaryota</taxon>
        <taxon>Metazoa</taxon>
        <taxon>Chordata</taxon>
        <taxon>Craniata</taxon>
        <taxon>Vertebrata</taxon>
        <taxon>Euteleostomi</taxon>
        <taxon>Actinopterygii</taxon>
        <taxon>Neopterygii</taxon>
        <taxon>Teleostei</taxon>
        <taxon>Neoteleostei</taxon>
        <taxon>Acanthomorphata</taxon>
        <taxon>Carangaria</taxon>
        <taxon>Pleuronectiformes</taxon>
        <taxon>Pleuronectoidei</taxon>
        <taxon>Pleuronectidae</taxon>
        <taxon>Pleuronectes</taxon>
    </lineage>
</organism>
<keyword evidence="3" id="KW-1185">Reference proteome</keyword>
<dbReference type="AlphaFoldDB" id="A0A9N7W182"/>
<name>A0A9N7W182_PLEPL</name>
<evidence type="ECO:0000313" key="3">
    <source>
        <dbReference type="Proteomes" id="UP001153269"/>
    </source>
</evidence>
<feature type="compositionally biased region" description="Basic and acidic residues" evidence="1">
    <location>
        <begin position="122"/>
        <end position="134"/>
    </location>
</feature>
<feature type="region of interest" description="Disordered" evidence="1">
    <location>
        <begin position="97"/>
        <end position="134"/>
    </location>
</feature>
<proteinExistence type="predicted"/>
<comment type="caution">
    <text evidence="2">The sequence shown here is derived from an EMBL/GenBank/DDBJ whole genome shotgun (WGS) entry which is preliminary data.</text>
</comment>
<evidence type="ECO:0000313" key="2">
    <source>
        <dbReference type="EMBL" id="CAB1459744.1"/>
    </source>
</evidence>
<protein>
    <submittedName>
        <fullName evidence="2">Uncharacterized protein</fullName>
    </submittedName>
</protein>
<gene>
    <name evidence="2" type="ORF">PLEPLA_LOCUS47581</name>
</gene>
<accession>A0A9N7W182</accession>
<dbReference type="Proteomes" id="UP001153269">
    <property type="component" value="Unassembled WGS sequence"/>
</dbReference>
<reference evidence="2" key="1">
    <citation type="submission" date="2020-03" db="EMBL/GenBank/DDBJ databases">
        <authorList>
            <person name="Weist P."/>
        </authorList>
    </citation>
    <scope>NUCLEOTIDE SEQUENCE</scope>
</reference>
<sequence>MLGSARAVLQTTGSSRRNLRLKLRHGPECNLTETRECEGETVIAAGEKDEEHAGIDDSMYDPRTAGGLSGAKGWHLLRPKTLALVEPPGWRAALAAGRKKRATSKWKRDQRPANNTRHSRQGRVEHQPKELRRKVPVEVLRTRPDNDQPHVALHPSDTGTNIYDWRAMKTEGGLCKKRDEACAKHMSSKLL</sequence>
<dbReference type="EMBL" id="CADEAL010004445">
    <property type="protein sequence ID" value="CAB1459744.1"/>
    <property type="molecule type" value="Genomic_DNA"/>
</dbReference>
<evidence type="ECO:0000256" key="1">
    <source>
        <dbReference type="SAM" id="MobiDB-lite"/>
    </source>
</evidence>